<evidence type="ECO:0000313" key="1">
    <source>
        <dbReference type="EMBL" id="KAH3781117.1"/>
    </source>
</evidence>
<comment type="caution">
    <text evidence="1">The sequence shown here is derived from an EMBL/GenBank/DDBJ whole genome shotgun (WGS) entry which is preliminary data.</text>
</comment>
<dbReference type="AlphaFoldDB" id="A0A9D4IQA2"/>
<reference evidence="1" key="2">
    <citation type="submission" date="2020-11" db="EMBL/GenBank/DDBJ databases">
        <authorList>
            <person name="McCartney M.A."/>
            <person name="Auch B."/>
            <person name="Kono T."/>
            <person name="Mallez S."/>
            <person name="Becker A."/>
            <person name="Gohl D.M."/>
            <person name="Silverstein K.A.T."/>
            <person name="Koren S."/>
            <person name="Bechman K.B."/>
            <person name="Herman A."/>
            <person name="Abrahante J.E."/>
            <person name="Garbe J."/>
        </authorList>
    </citation>
    <scope>NUCLEOTIDE SEQUENCE</scope>
    <source>
        <strain evidence="1">Duluth1</strain>
        <tissue evidence="1">Whole animal</tissue>
    </source>
</reference>
<sequence>MSGKVSDPSLWVALDDFCCPAKGCRSKNSSQWVCAKDKKPVYMNALGQIQCEGGKHRDDICKWGWKCGRSFHKGEYIRADQESFVFAMSQALQL</sequence>
<organism evidence="1 2">
    <name type="scientific">Dreissena polymorpha</name>
    <name type="common">Zebra mussel</name>
    <name type="synonym">Mytilus polymorpha</name>
    <dbReference type="NCBI Taxonomy" id="45954"/>
    <lineage>
        <taxon>Eukaryota</taxon>
        <taxon>Metazoa</taxon>
        <taxon>Spiralia</taxon>
        <taxon>Lophotrochozoa</taxon>
        <taxon>Mollusca</taxon>
        <taxon>Bivalvia</taxon>
        <taxon>Autobranchia</taxon>
        <taxon>Heteroconchia</taxon>
        <taxon>Euheterodonta</taxon>
        <taxon>Imparidentia</taxon>
        <taxon>Neoheterodontei</taxon>
        <taxon>Myida</taxon>
        <taxon>Dreissenoidea</taxon>
        <taxon>Dreissenidae</taxon>
        <taxon>Dreissena</taxon>
    </lineage>
</organism>
<proteinExistence type="predicted"/>
<gene>
    <name evidence="1" type="ORF">DPMN_158942</name>
</gene>
<protein>
    <submittedName>
        <fullName evidence="1">Uncharacterized protein</fullName>
    </submittedName>
</protein>
<accession>A0A9D4IQA2</accession>
<evidence type="ECO:0000313" key="2">
    <source>
        <dbReference type="Proteomes" id="UP000828390"/>
    </source>
</evidence>
<keyword evidence="2" id="KW-1185">Reference proteome</keyword>
<name>A0A9D4IQA2_DREPO</name>
<reference evidence="1" key="1">
    <citation type="journal article" date="2019" name="bioRxiv">
        <title>The Genome of the Zebra Mussel, Dreissena polymorpha: A Resource for Invasive Species Research.</title>
        <authorList>
            <person name="McCartney M.A."/>
            <person name="Auch B."/>
            <person name="Kono T."/>
            <person name="Mallez S."/>
            <person name="Zhang Y."/>
            <person name="Obille A."/>
            <person name="Becker A."/>
            <person name="Abrahante J.E."/>
            <person name="Garbe J."/>
            <person name="Badalamenti J.P."/>
            <person name="Herman A."/>
            <person name="Mangelson H."/>
            <person name="Liachko I."/>
            <person name="Sullivan S."/>
            <person name="Sone E.D."/>
            <person name="Koren S."/>
            <person name="Silverstein K.A.T."/>
            <person name="Beckman K.B."/>
            <person name="Gohl D.M."/>
        </authorList>
    </citation>
    <scope>NUCLEOTIDE SEQUENCE</scope>
    <source>
        <strain evidence="1">Duluth1</strain>
        <tissue evidence="1">Whole animal</tissue>
    </source>
</reference>
<dbReference type="Proteomes" id="UP000828390">
    <property type="component" value="Unassembled WGS sequence"/>
</dbReference>
<dbReference type="EMBL" id="JAIWYP010000008">
    <property type="protein sequence ID" value="KAH3781117.1"/>
    <property type="molecule type" value="Genomic_DNA"/>
</dbReference>